<dbReference type="RefSeq" id="WP_284719474.1">
    <property type="nucleotide sequence ID" value="NZ_PGFT01000001.1"/>
</dbReference>
<sequence length="219" mass="24564">MTTQTIHLDFKNYWHVGSGKGRGHYLDAECLKDNYGLPFVSGKQLKGLLRHAVRRAEAWGWYKDTAAIAAEGQYSLEDLLFGSADQHEGRFETTAGMLFVGNATLPKPEYDYLKDNDQAALRQYLYQPLYNTKIDYETGTAEDMSLRGTETALPMSLYAQLQLQLTALDEALLQQQRALLANDPWQVIKKALPLIDTIGAHRSRGLGEVSLSFTQSSQD</sequence>
<comment type="caution">
    <text evidence="3">The sequence shown here is derived from an EMBL/GenBank/DDBJ whole genome shotgun (WGS) entry which is preliminary data.</text>
</comment>
<feature type="domain" description="CRISPR type III-associated protein" evidence="2">
    <location>
        <begin position="8"/>
        <end position="209"/>
    </location>
</feature>
<dbReference type="EMBL" id="PGFT01000001">
    <property type="protein sequence ID" value="MDH4905108.1"/>
    <property type="molecule type" value="Genomic_DNA"/>
</dbReference>
<evidence type="ECO:0000313" key="4">
    <source>
        <dbReference type="Proteomes" id="UP001243298"/>
    </source>
</evidence>
<dbReference type="InterPro" id="IPR005537">
    <property type="entry name" value="RAMP_III_fam"/>
</dbReference>
<protein>
    <recommendedName>
        <fullName evidence="2">CRISPR type III-associated protein domain-containing protein</fullName>
    </recommendedName>
</protein>
<dbReference type="Proteomes" id="UP001243298">
    <property type="component" value="Unassembled WGS sequence"/>
</dbReference>
<accession>A0ABT6ITQ8</accession>
<dbReference type="InterPro" id="IPR052216">
    <property type="entry name" value="CRISPR_Csm3_endoribonuclease"/>
</dbReference>
<dbReference type="Pfam" id="PF03787">
    <property type="entry name" value="RAMPs"/>
    <property type="match status" value="1"/>
</dbReference>
<dbReference type="PANTHER" id="PTHR35579">
    <property type="entry name" value="CRISPR SYSTEM CMS ENDORIBONUCLEASE CSM3"/>
    <property type="match status" value="1"/>
</dbReference>
<evidence type="ECO:0000313" key="3">
    <source>
        <dbReference type="EMBL" id="MDH4905108.1"/>
    </source>
</evidence>
<gene>
    <name evidence="3" type="ORF">CUR83_08580</name>
</gene>
<organism evidence="3 4">
    <name type="scientific">Psychrobacter pocilloporae</name>
    <dbReference type="NCBI Taxonomy" id="1775882"/>
    <lineage>
        <taxon>Bacteria</taxon>
        <taxon>Pseudomonadati</taxon>
        <taxon>Pseudomonadota</taxon>
        <taxon>Gammaproteobacteria</taxon>
        <taxon>Moraxellales</taxon>
        <taxon>Moraxellaceae</taxon>
        <taxon>Psychrobacter</taxon>
    </lineage>
</organism>
<dbReference type="PANTHER" id="PTHR35579:SF3">
    <property type="entry name" value="CRISPR SYSTEM CMS ENDORIBONUCLEASE CSM3"/>
    <property type="match status" value="1"/>
</dbReference>
<evidence type="ECO:0000259" key="2">
    <source>
        <dbReference type="Pfam" id="PF03787"/>
    </source>
</evidence>
<evidence type="ECO:0000256" key="1">
    <source>
        <dbReference type="ARBA" id="ARBA00023118"/>
    </source>
</evidence>
<name>A0ABT6ITQ8_9GAMM</name>
<proteinExistence type="predicted"/>
<reference evidence="3 4" key="1">
    <citation type="submission" date="2017-11" db="EMBL/GenBank/DDBJ databases">
        <title>Whole genome sequencing of Psychrobacter pocilloporae S6-60T(=JCM 31058T=LMG 29157T).</title>
        <authorList>
            <person name="Das S.K."/>
        </authorList>
    </citation>
    <scope>NUCLEOTIDE SEQUENCE [LARGE SCALE GENOMIC DNA]</scope>
    <source>
        <strain evidence="3 4">S6-60</strain>
    </source>
</reference>
<keyword evidence="4" id="KW-1185">Reference proteome</keyword>
<dbReference type="CDD" id="cd09726">
    <property type="entry name" value="RAMP_I_III"/>
    <property type="match status" value="1"/>
</dbReference>
<keyword evidence="1" id="KW-0051">Antiviral defense</keyword>